<accession>A0A0V0RZ97</accession>
<dbReference type="EMBL" id="JYDL01000055">
    <property type="protein sequence ID" value="KRX19804.1"/>
    <property type="molecule type" value="Genomic_DNA"/>
</dbReference>
<dbReference type="AlphaFoldDB" id="A0A0V0RZ97"/>
<protein>
    <submittedName>
        <fullName evidence="1">Uncharacterized protein</fullName>
    </submittedName>
</protein>
<comment type="caution">
    <text evidence="1">The sequence shown here is derived from an EMBL/GenBank/DDBJ whole genome shotgun (WGS) entry which is preliminary data.</text>
</comment>
<evidence type="ECO:0000313" key="1">
    <source>
        <dbReference type="EMBL" id="KRX19804.1"/>
    </source>
</evidence>
<name>A0A0V0RZ97_9BILA</name>
<gene>
    <name evidence="1" type="ORF">T07_11163</name>
</gene>
<evidence type="ECO:0000313" key="2">
    <source>
        <dbReference type="Proteomes" id="UP000054630"/>
    </source>
</evidence>
<proteinExistence type="predicted"/>
<sequence length="349" mass="40679">MWVDHKLTKLPMIKTSSFSPFRFKKRNACWKCKAAALDSNNKCIQLWVEKSKLIVSIIAIQRSIWQIIKALLNIGNENCPKLEQKVDKILRYILFAEQTVYKNFDAFNCHLNTRVCSKFVRRLNGKQIPRQVLVDRQIGNVAAQEATGGDPDHPLDSHAIVGPHPNAQLEQIGFRTYRNAVHVRIAPAEPTLQRGRDQFVPINIALLTTVHLTFHLDRDSAAVQIFRITPNWNDGPFEQEHVLVYWKLGCFWQFSVQFPEIFGRPQLFQLHQVAFPVAVRRSNFGFPHPHCPRLIQLVNFRFLFPLHDQHSPTQSPNKLTFKLEQRLLYTLKFRHFKSEPDCQRRTQTM</sequence>
<reference evidence="1 2" key="1">
    <citation type="submission" date="2015-01" db="EMBL/GenBank/DDBJ databases">
        <title>Evolution of Trichinella species and genotypes.</title>
        <authorList>
            <person name="Korhonen P.K."/>
            <person name="Edoardo P."/>
            <person name="Giuseppe L.R."/>
            <person name="Gasser R.B."/>
        </authorList>
    </citation>
    <scope>NUCLEOTIDE SEQUENCE [LARGE SCALE GENOMIC DNA]</scope>
    <source>
        <strain evidence="1">ISS37</strain>
    </source>
</reference>
<organism evidence="1 2">
    <name type="scientific">Trichinella nelsoni</name>
    <dbReference type="NCBI Taxonomy" id="6336"/>
    <lineage>
        <taxon>Eukaryota</taxon>
        <taxon>Metazoa</taxon>
        <taxon>Ecdysozoa</taxon>
        <taxon>Nematoda</taxon>
        <taxon>Enoplea</taxon>
        <taxon>Dorylaimia</taxon>
        <taxon>Trichinellida</taxon>
        <taxon>Trichinellidae</taxon>
        <taxon>Trichinella</taxon>
    </lineage>
</organism>
<dbReference type="Proteomes" id="UP000054630">
    <property type="component" value="Unassembled WGS sequence"/>
</dbReference>
<keyword evidence="2" id="KW-1185">Reference proteome</keyword>